<evidence type="ECO:0000313" key="1">
    <source>
        <dbReference type="EnsemblPlants" id="AET3Gv20870400.1"/>
    </source>
</evidence>
<reference evidence="2" key="1">
    <citation type="journal article" date="2014" name="Science">
        <title>Ancient hybridizations among the ancestral genomes of bread wheat.</title>
        <authorList>
            <consortium name="International Wheat Genome Sequencing Consortium,"/>
            <person name="Marcussen T."/>
            <person name="Sandve S.R."/>
            <person name="Heier L."/>
            <person name="Spannagl M."/>
            <person name="Pfeifer M."/>
            <person name="Jakobsen K.S."/>
            <person name="Wulff B.B."/>
            <person name="Steuernagel B."/>
            <person name="Mayer K.F."/>
            <person name="Olsen O.A."/>
        </authorList>
    </citation>
    <scope>NUCLEOTIDE SEQUENCE [LARGE SCALE GENOMIC DNA]</scope>
    <source>
        <strain evidence="2">cv. AL8/78</strain>
    </source>
</reference>
<dbReference type="Proteomes" id="UP000015105">
    <property type="component" value="Chromosome 3D"/>
</dbReference>
<sequence>MSLSPTQIRRKLAMDRTPGFHVSFSAHKWRITITRNVFFPALPWKRELLHFS</sequence>
<reference evidence="1" key="3">
    <citation type="journal article" date="2017" name="Nature">
        <title>Genome sequence of the progenitor of the wheat D genome Aegilops tauschii.</title>
        <authorList>
            <person name="Luo M.C."/>
            <person name="Gu Y.Q."/>
            <person name="Puiu D."/>
            <person name="Wang H."/>
            <person name="Twardziok S.O."/>
            <person name="Deal K.R."/>
            <person name="Huo N."/>
            <person name="Zhu T."/>
            <person name="Wang L."/>
            <person name="Wang Y."/>
            <person name="McGuire P.E."/>
            <person name="Liu S."/>
            <person name="Long H."/>
            <person name="Ramasamy R.K."/>
            <person name="Rodriguez J.C."/>
            <person name="Van S.L."/>
            <person name="Yuan L."/>
            <person name="Wang Z."/>
            <person name="Xia Z."/>
            <person name="Xiao L."/>
            <person name="Anderson O.D."/>
            <person name="Ouyang S."/>
            <person name="Liang Y."/>
            <person name="Zimin A.V."/>
            <person name="Pertea G."/>
            <person name="Qi P."/>
            <person name="Bennetzen J.L."/>
            <person name="Dai X."/>
            <person name="Dawson M.W."/>
            <person name="Muller H.G."/>
            <person name="Kugler K."/>
            <person name="Rivarola-Duarte L."/>
            <person name="Spannagl M."/>
            <person name="Mayer K.F.X."/>
            <person name="Lu F.H."/>
            <person name="Bevan M.W."/>
            <person name="Leroy P."/>
            <person name="Li P."/>
            <person name="You F.M."/>
            <person name="Sun Q."/>
            <person name="Liu Z."/>
            <person name="Lyons E."/>
            <person name="Wicker T."/>
            <person name="Salzberg S.L."/>
            <person name="Devos K.M."/>
            <person name="Dvorak J."/>
        </authorList>
    </citation>
    <scope>NUCLEOTIDE SEQUENCE [LARGE SCALE GENOMIC DNA]</scope>
    <source>
        <strain evidence="1">cv. AL8/78</strain>
    </source>
</reference>
<dbReference type="AlphaFoldDB" id="A0A453G3I6"/>
<reference evidence="2" key="2">
    <citation type="journal article" date="2017" name="Nat. Plants">
        <title>The Aegilops tauschii genome reveals multiple impacts of transposons.</title>
        <authorList>
            <person name="Zhao G."/>
            <person name="Zou C."/>
            <person name="Li K."/>
            <person name="Wang K."/>
            <person name="Li T."/>
            <person name="Gao L."/>
            <person name="Zhang X."/>
            <person name="Wang H."/>
            <person name="Yang Z."/>
            <person name="Liu X."/>
            <person name="Jiang W."/>
            <person name="Mao L."/>
            <person name="Kong X."/>
            <person name="Jiao Y."/>
            <person name="Jia J."/>
        </authorList>
    </citation>
    <scope>NUCLEOTIDE SEQUENCE [LARGE SCALE GENOMIC DNA]</scope>
    <source>
        <strain evidence="2">cv. AL8/78</strain>
    </source>
</reference>
<evidence type="ECO:0000313" key="2">
    <source>
        <dbReference type="Proteomes" id="UP000015105"/>
    </source>
</evidence>
<organism evidence="1 2">
    <name type="scientific">Aegilops tauschii subsp. strangulata</name>
    <name type="common">Goatgrass</name>
    <dbReference type="NCBI Taxonomy" id="200361"/>
    <lineage>
        <taxon>Eukaryota</taxon>
        <taxon>Viridiplantae</taxon>
        <taxon>Streptophyta</taxon>
        <taxon>Embryophyta</taxon>
        <taxon>Tracheophyta</taxon>
        <taxon>Spermatophyta</taxon>
        <taxon>Magnoliopsida</taxon>
        <taxon>Liliopsida</taxon>
        <taxon>Poales</taxon>
        <taxon>Poaceae</taxon>
        <taxon>BOP clade</taxon>
        <taxon>Pooideae</taxon>
        <taxon>Triticodae</taxon>
        <taxon>Triticeae</taxon>
        <taxon>Triticinae</taxon>
        <taxon>Aegilops</taxon>
    </lineage>
</organism>
<name>A0A453G3I6_AEGTS</name>
<reference evidence="1" key="4">
    <citation type="submission" date="2019-03" db="UniProtKB">
        <authorList>
            <consortium name="EnsemblPlants"/>
        </authorList>
    </citation>
    <scope>IDENTIFICATION</scope>
</reference>
<accession>A0A453G3I6</accession>
<dbReference type="Gramene" id="AET3Gv20870400.1">
    <property type="protein sequence ID" value="AET3Gv20870400.1"/>
    <property type="gene ID" value="AET3Gv20870400"/>
</dbReference>
<reference evidence="1" key="5">
    <citation type="journal article" date="2021" name="G3 (Bethesda)">
        <title>Aegilops tauschii genome assembly Aet v5.0 features greater sequence contiguity and improved annotation.</title>
        <authorList>
            <person name="Wang L."/>
            <person name="Zhu T."/>
            <person name="Rodriguez J.C."/>
            <person name="Deal K.R."/>
            <person name="Dubcovsky J."/>
            <person name="McGuire P.E."/>
            <person name="Lux T."/>
            <person name="Spannagl M."/>
            <person name="Mayer K.F.X."/>
            <person name="Baldrich P."/>
            <person name="Meyers B.C."/>
            <person name="Huo N."/>
            <person name="Gu Y.Q."/>
            <person name="Zhou H."/>
            <person name="Devos K.M."/>
            <person name="Bennetzen J.L."/>
            <person name="Unver T."/>
            <person name="Budak H."/>
            <person name="Gulick P.J."/>
            <person name="Galiba G."/>
            <person name="Kalapos B."/>
            <person name="Nelson D.R."/>
            <person name="Li P."/>
            <person name="You F.M."/>
            <person name="Luo M.C."/>
            <person name="Dvorak J."/>
        </authorList>
    </citation>
    <scope>NUCLEOTIDE SEQUENCE [LARGE SCALE GENOMIC DNA]</scope>
    <source>
        <strain evidence="1">cv. AL8/78</strain>
    </source>
</reference>
<protein>
    <submittedName>
        <fullName evidence="1">Uncharacterized protein</fullName>
    </submittedName>
</protein>
<proteinExistence type="predicted"/>
<dbReference type="EnsemblPlants" id="AET3Gv20870400.1">
    <property type="protein sequence ID" value="AET3Gv20870400.1"/>
    <property type="gene ID" value="AET3Gv20870400"/>
</dbReference>
<keyword evidence="2" id="KW-1185">Reference proteome</keyword>